<protein>
    <submittedName>
        <fullName evidence="3">Tudor domain-containing protein 10</fullName>
    </submittedName>
</protein>
<name>A0A6I9Y9X7_9SAUR</name>
<dbReference type="RefSeq" id="XP_013919445.1">
    <property type="nucleotide sequence ID" value="XM_014063970.1"/>
</dbReference>
<dbReference type="SMART" id="SM00333">
    <property type="entry name" value="TUDOR"/>
    <property type="match status" value="1"/>
</dbReference>
<evidence type="ECO:0000313" key="3">
    <source>
        <dbReference type="RefSeq" id="XP_013919445.1"/>
    </source>
</evidence>
<feature type="non-terminal residue" evidence="3">
    <location>
        <position position="153"/>
    </location>
</feature>
<accession>A0A6I9Y9X7</accession>
<dbReference type="Proteomes" id="UP000504617">
    <property type="component" value="Unplaced"/>
</dbReference>
<feature type="domain" description="Tudor" evidence="1">
    <location>
        <begin position="79"/>
        <end position="139"/>
    </location>
</feature>
<organism evidence="2 3">
    <name type="scientific">Thamnophis sirtalis</name>
    <dbReference type="NCBI Taxonomy" id="35019"/>
    <lineage>
        <taxon>Eukaryota</taxon>
        <taxon>Metazoa</taxon>
        <taxon>Chordata</taxon>
        <taxon>Craniata</taxon>
        <taxon>Vertebrata</taxon>
        <taxon>Euteleostomi</taxon>
        <taxon>Lepidosauria</taxon>
        <taxon>Squamata</taxon>
        <taxon>Bifurcata</taxon>
        <taxon>Unidentata</taxon>
        <taxon>Episquamata</taxon>
        <taxon>Toxicofera</taxon>
        <taxon>Serpentes</taxon>
        <taxon>Colubroidea</taxon>
        <taxon>Colubridae</taxon>
        <taxon>Natricinae</taxon>
        <taxon>Thamnophis</taxon>
    </lineage>
</organism>
<dbReference type="AlphaFoldDB" id="A0A6I9Y9X7"/>
<reference evidence="3" key="1">
    <citation type="submission" date="2025-08" db="UniProtKB">
        <authorList>
            <consortium name="RefSeq"/>
        </authorList>
    </citation>
    <scope>IDENTIFICATION</scope>
    <source>
        <tissue evidence="3">Skeletal muscle</tissue>
    </source>
</reference>
<dbReference type="CTD" id="126668"/>
<dbReference type="SUPFAM" id="SSF63748">
    <property type="entry name" value="Tudor/PWWP/MBT"/>
    <property type="match status" value="1"/>
</dbReference>
<dbReference type="Gene3D" id="2.30.30.140">
    <property type="match status" value="1"/>
</dbReference>
<sequence>MEMRSSFLSHMLNSCFGDATWLRSVVSATGEVGLLVTDTLPLMPYFWAIVLNEECCKSMEKLFTALAKAECGLGFLAKGEVQRGTRCLAQCDIGDGGSAWNRCWVLEPLGDLGVVFFLDFGRCASVPLNSLRKLDGEQFWEIRPLAQPFMLEE</sequence>
<evidence type="ECO:0000259" key="1">
    <source>
        <dbReference type="SMART" id="SM00333"/>
    </source>
</evidence>
<dbReference type="KEGG" id="tsr:106546957"/>
<dbReference type="InterPro" id="IPR002999">
    <property type="entry name" value="Tudor"/>
</dbReference>
<evidence type="ECO:0000313" key="2">
    <source>
        <dbReference type="Proteomes" id="UP000504617"/>
    </source>
</evidence>
<dbReference type="OrthoDB" id="21643at2759"/>
<dbReference type="GeneID" id="106546957"/>
<proteinExistence type="predicted"/>
<keyword evidence="2" id="KW-1185">Reference proteome</keyword>
<dbReference type="Pfam" id="PF00567">
    <property type="entry name" value="TUDOR"/>
    <property type="match status" value="1"/>
</dbReference>
<gene>
    <name evidence="3" type="primary">TDRD10</name>
</gene>